<gene>
    <name evidence="1" type="ORF">ETU09_02305</name>
</gene>
<sequence length="651" mass="76272">MIKIKLLLLVASLLITSLIYSQREEQAIDISINKSSDPAKIDTLKNLNPTIYSYQYWTEDTPKSIFDTVLTIDKYYKNRMYNHKDDFGTIPFSNIGEAFNPLLYNTKINSSISLIPQGKSYNLLDVDQVRYYDVKTPMTEFQYNNGYKQGHSLSTMFTHNINSQFNYSIQYKGLRSEGKYLDQLASNNTFLVTTNYHTKNLRYKFWAHYLITNANNEENGGIQNPKNFEDGDSRFTSRNRLQVNLTDAYSKYEQRRFYLAQQFGLVPSKENTYVASIKNIFSYETMHYTYEELKTLNTYYSSVENMYGGSNLVEHYNTKEFRKFSNQTMAVLDLSDRLYLEAGVKYEHLEFNFDRLMDPATTTIPEKIKDDRIGVAGNLTFNWNKGIVLTSQGEALTGNQFNNSYYIDNRLTLQPFKGYFIEANLGVKSQIPSINVLYNQSFYKQFNYFIENPENETTIQMGGALRMKPFNTRFTVQFFNIDNYTYLDDEYAPKQSGTSVNLAQIGLKNSFQYKKFHLETALAYQNVTRNKEILPLPEFIGRATLYYQSKIFKEKAEVQAGMNAYYFSKFKSRMFFPVTNEFKLQSETENYRIGEYPLLDLFIHFKVKRMLFIIEAQHFNSSLSGYDFYSTPLNPYTDFRLNIGILWYLFT</sequence>
<organism evidence="1 2">
    <name type="scientific">Apibacter muscae</name>
    <dbReference type="NCBI Taxonomy" id="2509004"/>
    <lineage>
        <taxon>Bacteria</taxon>
        <taxon>Pseudomonadati</taxon>
        <taxon>Bacteroidota</taxon>
        <taxon>Flavobacteriia</taxon>
        <taxon>Flavobacteriales</taxon>
        <taxon>Weeksellaceae</taxon>
        <taxon>Apibacter</taxon>
    </lineage>
</organism>
<dbReference type="OrthoDB" id="9812454at2"/>
<dbReference type="RefSeq" id="WP_146261522.1">
    <property type="nucleotide sequence ID" value="NZ_SELG01000029.1"/>
</dbReference>
<name>A0A563DIC1_9FLAO</name>
<dbReference type="Proteomes" id="UP000319499">
    <property type="component" value="Unassembled WGS sequence"/>
</dbReference>
<reference evidence="1 2" key="1">
    <citation type="submission" date="2019-02" db="EMBL/GenBank/DDBJ databases">
        <title>Apibacter muscae sp. nov.: a novel member of the house fly microbiota.</title>
        <authorList>
            <person name="Park R."/>
        </authorList>
    </citation>
    <scope>NUCLEOTIDE SEQUENCE [LARGE SCALE GENOMIC DNA]</scope>
    <source>
        <strain evidence="1 2">AL1</strain>
    </source>
</reference>
<dbReference type="Pfam" id="PF14121">
    <property type="entry name" value="Porin_10"/>
    <property type="match status" value="1"/>
</dbReference>
<keyword evidence="2" id="KW-1185">Reference proteome</keyword>
<comment type="caution">
    <text evidence="1">The sequence shown here is derived from an EMBL/GenBank/DDBJ whole genome shotgun (WGS) entry which is preliminary data.</text>
</comment>
<evidence type="ECO:0008006" key="3">
    <source>
        <dbReference type="Google" id="ProtNLM"/>
    </source>
</evidence>
<dbReference type="EMBL" id="SELH01000013">
    <property type="protein sequence ID" value="TWP29832.1"/>
    <property type="molecule type" value="Genomic_DNA"/>
</dbReference>
<evidence type="ECO:0000313" key="2">
    <source>
        <dbReference type="Proteomes" id="UP000319499"/>
    </source>
</evidence>
<dbReference type="SUPFAM" id="SSF56935">
    <property type="entry name" value="Porins"/>
    <property type="match status" value="1"/>
</dbReference>
<dbReference type="AlphaFoldDB" id="A0A563DIC1"/>
<evidence type="ECO:0000313" key="1">
    <source>
        <dbReference type="EMBL" id="TWP29832.1"/>
    </source>
</evidence>
<dbReference type="InterPro" id="IPR025631">
    <property type="entry name" value="Porin_10"/>
</dbReference>
<accession>A0A563DIC1</accession>
<proteinExistence type="predicted"/>
<protein>
    <recommendedName>
        <fullName evidence="3">Porin</fullName>
    </recommendedName>
</protein>